<keyword evidence="6" id="KW-0472">Membrane</keyword>
<dbReference type="SUPFAM" id="SSF56954">
    <property type="entry name" value="Outer membrane efflux proteins (OEP)"/>
    <property type="match status" value="1"/>
</dbReference>
<dbReference type="PANTHER" id="PTHR30026:SF20">
    <property type="entry name" value="OUTER MEMBRANE PROTEIN TOLC"/>
    <property type="match status" value="1"/>
</dbReference>
<dbReference type="PANTHER" id="PTHR30026">
    <property type="entry name" value="OUTER MEMBRANE PROTEIN TOLC"/>
    <property type="match status" value="1"/>
</dbReference>
<evidence type="ECO:0000256" key="2">
    <source>
        <dbReference type="ARBA" id="ARBA00007613"/>
    </source>
</evidence>
<comment type="caution">
    <text evidence="8">The sequence shown here is derived from an EMBL/GenBank/DDBJ whole genome shotgun (WGS) entry which is preliminary data.</text>
</comment>
<evidence type="ECO:0000256" key="1">
    <source>
        <dbReference type="ARBA" id="ARBA00004442"/>
    </source>
</evidence>
<dbReference type="InterPro" id="IPR003423">
    <property type="entry name" value="OMP_efflux"/>
</dbReference>
<evidence type="ECO:0000256" key="5">
    <source>
        <dbReference type="ARBA" id="ARBA00022692"/>
    </source>
</evidence>
<dbReference type="InterPro" id="IPR010130">
    <property type="entry name" value="T1SS_OMP_TolC"/>
</dbReference>
<reference evidence="8 9" key="1">
    <citation type="submission" date="2016-10" db="EMBL/GenBank/DDBJ databases">
        <authorList>
            <person name="Varghese N."/>
            <person name="Submissions S."/>
        </authorList>
    </citation>
    <scope>NUCLEOTIDE SEQUENCE [LARGE SCALE GENOMIC DNA]</scope>
    <source>
        <strain evidence="8 9">CIP 109853</strain>
    </source>
</reference>
<evidence type="ECO:0000313" key="9">
    <source>
        <dbReference type="Proteomes" id="UP000198512"/>
    </source>
</evidence>
<sequence length="440" mass="48126">MKIKVLLGLIVGYFCVCGYLEAAENLDLVQSYQLAVERDAAYLAAGFQVKAAKESEGQALAALLPSLSFDAQTTRVDVTHETAGGELNRKGRSENYGLQFSQPVFNWKSWVTYRRGSKQKALGMLKYEVASQELKLNVAQSYFNAVAAMDVLESLESLSSTLQEQLKRATVNFEIGNGSVVEVHEAQASLDANRANIVQARSDVSIARVSLAKFTGGYPHKLSRMLDSAPELQLPEESLGELIQASQAFNLRIQEYELLRDIAENNKDIAFSDHLPALDLVASHTMQQNPSAGTNQSDSNVIGLRFSMPLYSGGRASSSQRQAEALYQQSDLELLDIRRQVSVEVNEAWSGVEDGIALIRALQAARKSAASSVESNQLGYRLGARMGVDVLDAQSRLSDVIQQLAKAKYDTLMAHLRLRSAVGALTEGDLIAINDYLRAD</sequence>
<dbReference type="EMBL" id="FOFP01000002">
    <property type="protein sequence ID" value="SEP97128.1"/>
    <property type="molecule type" value="Genomic_DNA"/>
</dbReference>
<keyword evidence="9" id="KW-1185">Reference proteome</keyword>
<comment type="subcellular location">
    <subcellularLocation>
        <location evidence="1">Cell outer membrane</location>
    </subcellularLocation>
</comment>
<dbReference type="InterPro" id="IPR051906">
    <property type="entry name" value="TolC-like"/>
</dbReference>
<protein>
    <submittedName>
        <fullName evidence="8">Outer membrane protein</fullName>
    </submittedName>
</protein>
<evidence type="ECO:0000256" key="6">
    <source>
        <dbReference type="ARBA" id="ARBA00023136"/>
    </source>
</evidence>
<gene>
    <name evidence="8" type="ORF">SAMN05216600_102438</name>
</gene>
<keyword evidence="3" id="KW-0813">Transport</keyword>
<accession>A0ABY1B5S2</accession>
<evidence type="ECO:0000313" key="8">
    <source>
        <dbReference type="EMBL" id="SEP97128.1"/>
    </source>
</evidence>
<proteinExistence type="inferred from homology"/>
<keyword evidence="7" id="KW-0998">Cell outer membrane</keyword>
<dbReference type="RefSeq" id="WP_069516195.1">
    <property type="nucleotide sequence ID" value="NZ_FOFP01000002.1"/>
</dbReference>
<organism evidence="8 9">
    <name type="scientific">Pseudomonas cuatrocienegasensis</name>
    <dbReference type="NCBI Taxonomy" id="543360"/>
    <lineage>
        <taxon>Bacteria</taxon>
        <taxon>Pseudomonadati</taxon>
        <taxon>Pseudomonadota</taxon>
        <taxon>Gammaproteobacteria</taxon>
        <taxon>Pseudomonadales</taxon>
        <taxon>Pseudomonadaceae</taxon>
        <taxon>Pseudomonas</taxon>
    </lineage>
</organism>
<evidence type="ECO:0000256" key="4">
    <source>
        <dbReference type="ARBA" id="ARBA00022452"/>
    </source>
</evidence>
<name>A0ABY1B5S2_9PSED</name>
<comment type="similarity">
    <text evidence="2">Belongs to the outer membrane factor (OMF) (TC 1.B.17) family.</text>
</comment>
<dbReference type="NCBIfam" id="TIGR01844">
    <property type="entry name" value="type_I_sec_TolC"/>
    <property type="match status" value="1"/>
</dbReference>
<dbReference type="Gene3D" id="1.20.1600.10">
    <property type="entry name" value="Outer membrane efflux proteins (OEP)"/>
    <property type="match status" value="1"/>
</dbReference>
<keyword evidence="5" id="KW-0812">Transmembrane</keyword>
<evidence type="ECO:0000256" key="7">
    <source>
        <dbReference type="ARBA" id="ARBA00023237"/>
    </source>
</evidence>
<evidence type="ECO:0000256" key="3">
    <source>
        <dbReference type="ARBA" id="ARBA00022448"/>
    </source>
</evidence>
<dbReference type="Pfam" id="PF02321">
    <property type="entry name" value="OEP"/>
    <property type="match status" value="2"/>
</dbReference>
<dbReference type="Proteomes" id="UP000198512">
    <property type="component" value="Unassembled WGS sequence"/>
</dbReference>
<keyword evidence="4" id="KW-1134">Transmembrane beta strand</keyword>